<dbReference type="PANTHER" id="PTHR31157">
    <property type="entry name" value="SCP DOMAIN-CONTAINING PROTEIN"/>
    <property type="match status" value="1"/>
</dbReference>
<dbReference type="Gene3D" id="3.40.33.10">
    <property type="entry name" value="CAP"/>
    <property type="match status" value="1"/>
</dbReference>
<dbReference type="OrthoDB" id="8611574at2"/>
<evidence type="ECO:0000313" key="4">
    <source>
        <dbReference type="Proteomes" id="UP000319825"/>
    </source>
</evidence>
<reference evidence="3 4" key="1">
    <citation type="submission" date="2019-07" db="EMBL/GenBank/DDBJ databases">
        <title>R&amp;d 2014.</title>
        <authorList>
            <person name="Klenk H.-P."/>
        </authorList>
    </citation>
    <scope>NUCLEOTIDE SEQUENCE [LARGE SCALE GENOMIC DNA]</scope>
    <source>
        <strain evidence="3 4">DSM 43868</strain>
    </source>
</reference>
<name>A0A562IJ43_MICOL</name>
<evidence type="ECO:0000313" key="3">
    <source>
        <dbReference type="EMBL" id="TWH70888.1"/>
    </source>
</evidence>
<dbReference type="InterPro" id="IPR035940">
    <property type="entry name" value="CAP_sf"/>
</dbReference>
<keyword evidence="4" id="KW-1185">Reference proteome</keyword>
<feature type="compositionally biased region" description="Basic residues" evidence="1">
    <location>
        <begin position="1"/>
        <end position="10"/>
    </location>
</feature>
<proteinExistence type="predicted"/>
<accession>A0A562IJ43</accession>
<gene>
    <name evidence="3" type="ORF">JD77_05913</name>
</gene>
<dbReference type="CDD" id="cd05379">
    <property type="entry name" value="CAP_bacterial"/>
    <property type="match status" value="1"/>
</dbReference>
<dbReference type="EMBL" id="VLKE01000001">
    <property type="protein sequence ID" value="TWH70888.1"/>
    <property type="molecule type" value="Genomic_DNA"/>
</dbReference>
<dbReference type="PANTHER" id="PTHR31157:SF1">
    <property type="entry name" value="SCP DOMAIN-CONTAINING PROTEIN"/>
    <property type="match status" value="1"/>
</dbReference>
<dbReference type="AlphaFoldDB" id="A0A562IJ43"/>
<evidence type="ECO:0000259" key="2">
    <source>
        <dbReference type="Pfam" id="PF00188"/>
    </source>
</evidence>
<sequence length="195" mass="21606">MPRSKKRKRRDGSVAKFRGAANTTTSVPPQRRSHEVDEDDDYFVASSGGAAHTRSARPAVSIGPDNYRTHLEDTVVRLTNQARAKAGVPPLKINELLRQAARSHSADMARRGFFSHNDPDGVTPFDRMRSHGYAQPAAENIARGQRLPHEVIHSWLNSPGHRANLLNPEFSVIGVGLHLDSGPWWTQNFGYPTQA</sequence>
<comment type="caution">
    <text evidence="3">The sequence shown here is derived from an EMBL/GenBank/DDBJ whole genome shotgun (WGS) entry which is preliminary data.</text>
</comment>
<dbReference type="InterPro" id="IPR014044">
    <property type="entry name" value="CAP_dom"/>
</dbReference>
<feature type="region of interest" description="Disordered" evidence="1">
    <location>
        <begin position="1"/>
        <end position="38"/>
    </location>
</feature>
<dbReference type="SUPFAM" id="SSF55797">
    <property type="entry name" value="PR-1-like"/>
    <property type="match status" value="1"/>
</dbReference>
<feature type="domain" description="SCP" evidence="2">
    <location>
        <begin position="77"/>
        <end position="189"/>
    </location>
</feature>
<dbReference type="Proteomes" id="UP000319825">
    <property type="component" value="Unassembled WGS sequence"/>
</dbReference>
<protein>
    <submittedName>
        <fullName evidence="3">Uncharacterized protein YkwD</fullName>
    </submittedName>
</protein>
<organism evidence="3 4">
    <name type="scientific">Micromonospora olivasterospora</name>
    <dbReference type="NCBI Taxonomy" id="1880"/>
    <lineage>
        <taxon>Bacteria</taxon>
        <taxon>Bacillati</taxon>
        <taxon>Actinomycetota</taxon>
        <taxon>Actinomycetes</taxon>
        <taxon>Micromonosporales</taxon>
        <taxon>Micromonosporaceae</taxon>
        <taxon>Micromonospora</taxon>
    </lineage>
</organism>
<evidence type="ECO:0000256" key="1">
    <source>
        <dbReference type="SAM" id="MobiDB-lite"/>
    </source>
</evidence>
<dbReference type="Pfam" id="PF00188">
    <property type="entry name" value="CAP"/>
    <property type="match status" value="1"/>
</dbReference>